<feature type="region of interest" description="Disordered" evidence="2">
    <location>
        <begin position="60"/>
        <end position="81"/>
    </location>
</feature>
<feature type="region of interest" description="Disordered" evidence="2">
    <location>
        <begin position="146"/>
        <end position="166"/>
    </location>
</feature>
<evidence type="ECO:0000313" key="3">
    <source>
        <dbReference type="EMBL" id="KAL3686399.1"/>
    </source>
</evidence>
<gene>
    <name evidence="3" type="ORF">R1sor_008973</name>
</gene>
<proteinExistence type="predicted"/>
<feature type="coiled-coil region" evidence="1">
    <location>
        <begin position="272"/>
        <end position="303"/>
    </location>
</feature>
<name>A0ABD3H7A2_9MARC</name>
<organism evidence="3 4">
    <name type="scientific">Riccia sorocarpa</name>
    <dbReference type="NCBI Taxonomy" id="122646"/>
    <lineage>
        <taxon>Eukaryota</taxon>
        <taxon>Viridiplantae</taxon>
        <taxon>Streptophyta</taxon>
        <taxon>Embryophyta</taxon>
        <taxon>Marchantiophyta</taxon>
        <taxon>Marchantiopsida</taxon>
        <taxon>Marchantiidae</taxon>
        <taxon>Marchantiales</taxon>
        <taxon>Ricciaceae</taxon>
        <taxon>Riccia</taxon>
    </lineage>
</organism>
<sequence length="395" mass="43731">MPKILHPRLLPGNSPQFVLALQSPLYQATNASTSKFQNVENGSKPATRSRAKFLGFMAGVKRGPSRAPTGPVRGVKANGNNSVQRDLDSAWVNVVISTEAPESAQLHKIPVEVEEVPSELATEVKEEFDVVEPSVRRPVKKRARTEEHVEVVEEPSSGDHEGRSPTTEIHATRTQLPEVHFSDLREVMEKAQDSAEPSGAEECASRSRSDRHVRFLNCVTLVLQESSGFLKKSAESGSFQPSYDELRNFQCNAKRLLDEVDQGIHLFRIREIQALTAEKVKAEKNAAAQRNELVSKIDSLEQESCSIRVERGELMAKIQSLVQDNSLLRTECTKLGMVVDRLSEEKAEAEKKADKELPSSELARCLEKHKAGSKECPLSSCRSRISAVLQCNLTA</sequence>
<reference evidence="3 4" key="1">
    <citation type="submission" date="2024-09" db="EMBL/GenBank/DDBJ databases">
        <title>Chromosome-scale assembly of Riccia sorocarpa.</title>
        <authorList>
            <person name="Paukszto L."/>
        </authorList>
    </citation>
    <scope>NUCLEOTIDE SEQUENCE [LARGE SCALE GENOMIC DNA]</scope>
    <source>
        <strain evidence="3">LP-2024</strain>
        <tissue evidence="3">Aerial parts of the thallus</tissue>
    </source>
</reference>
<dbReference type="Proteomes" id="UP001633002">
    <property type="component" value="Unassembled WGS sequence"/>
</dbReference>
<evidence type="ECO:0000256" key="1">
    <source>
        <dbReference type="SAM" id="Coils"/>
    </source>
</evidence>
<evidence type="ECO:0000256" key="2">
    <source>
        <dbReference type="SAM" id="MobiDB-lite"/>
    </source>
</evidence>
<evidence type="ECO:0000313" key="4">
    <source>
        <dbReference type="Proteomes" id="UP001633002"/>
    </source>
</evidence>
<feature type="compositionally biased region" description="Basic and acidic residues" evidence="2">
    <location>
        <begin position="146"/>
        <end position="163"/>
    </location>
</feature>
<dbReference type="AlphaFoldDB" id="A0ABD3H7A2"/>
<keyword evidence="1" id="KW-0175">Coiled coil</keyword>
<comment type="caution">
    <text evidence="3">The sequence shown here is derived from an EMBL/GenBank/DDBJ whole genome shotgun (WGS) entry which is preliminary data.</text>
</comment>
<keyword evidence="4" id="KW-1185">Reference proteome</keyword>
<dbReference type="EMBL" id="JBJQOH010000005">
    <property type="protein sequence ID" value="KAL3686399.1"/>
    <property type="molecule type" value="Genomic_DNA"/>
</dbReference>
<protein>
    <submittedName>
        <fullName evidence="3">Uncharacterized protein</fullName>
    </submittedName>
</protein>
<accession>A0ABD3H7A2</accession>